<reference evidence="2 3" key="1">
    <citation type="submission" date="2019-01" db="EMBL/GenBank/DDBJ databases">
        <authorList>
            <person name="Chen W.-M."/>
        </authorList>
    </citation>
    <scope>NUCLEOTIDE SEQUENCE [LARGE SCALE GENOMIC DNA]</scope>
    <source>
        <strain evidence="2 3">YBJ-36</strain>
    </source>
</reference>
<dbReference type="InterPro" id="IPR032710">
    <property type="entry name" value="NTF2-like_dom_sf"/>
</dbReference>
<accession>A0A437MUE2</accession>
<dbReference type="EMBL" id="SACK01000002">
    <property type="protein sequence ID" value="RVU01281.1"/>
    <property type="molecule type" value="Genomic_DNA"/>
</dbReference>
<organism evidence="2 3">
    <name type="scientific">Mucilaginibacter limnophilus</name>
    <dbReference type="NCBI Taxonomy" id="1932778"/>
    <lineage>
        <taxon>Bacteria</taxon>
        <taxon>Pseudomonadati</taxon>
        <taxon>Bacteroidota</taxon>
        <taxon>Sphingobacteriia</taxon>
        <taxon>Sphingobacteriales</taxon>
        <taxon>Sphingobacteriaceae</taxon>
        <taxon>Mucilaginibacter</taxon>
    </lineage>
</organism>
<dbReference type="InterPro" id="IPR027843">
    <property type="entry name" value="DUF4440"/>
</dbReference>
<name>A0A437MUE2_9SPHI</name>
<protein>
    <submittedName>
        <fullName evidence="2">Nuclear transport factor 2 family protein</fullName>
    </submittedName>
</protein>
<dbReference type="Gene3D" id="3.10.450.50">
    <property type="match status" value="1"/>
</dbReference>
<dbReference type="RefSeq" id="WP_127703656.1">
    <property type="nucleotide sequence ID" value="NZ_SACK01000002.1"/>
</dbReference>
<evidence type="ECO:0000313" key="3">
    <source>
        <dbReference type="Proteomes" id="UP000282759"/>
    </source>
</evidence>
<dbReference type="AlphaFoldDB" id="A0A437MUE2"/>
<gene>
    <name evidence="2" type="ORF">EOD41_04755</name>
</gene>
<comment type="caution">
    <text evidence="2">The sequence shown here is derived from an EMBL/GenBank/DDBJ whole genome shotgun (WGS) entry which is preliminary data.</text>
</comment>
<feature type="domain" description="DUF4440" evidence="1">
    <location>
        <begin position="6"/>
        <end position="114"/>
    </location>
</feature>
<evidence type="ECO:0000259" key="1">
    <source>
        <dbReference type="Pfam" id="PF14534"/>
    </source>
</evidence>
<dbReference type="Proteomes" id="UP000282759">
    <property type="component" value="Unassembled WGS sequence"/>
</dbReference>
<sequence length="123" mass="13484">MDQHEIEKAVEVLRKAMITSDEASFNKLASDKLTYGHSGGKMQNKAQFIESFVSGASVFVSIDISEQQITIQDNTAIVRHILSAETNDKGKAPAPIKLHILLVWVKAASGHWQLLARQAVKAS</sequence>
<evidence type="ECO:0000313" key="2">
    <source>
        <dbReference type="EMBL" id="RVU01281.1"/>
    </source>
</evidence>
<proteinExistence type="predicted"/>
<keyword evidence="3" id="KW-1185">Reference proteome</keyword>
<dbReference type="Pfam" id="PF14534">
    <property type="entry name" value="DUF4440"/>
    <property type="match status" value="1"/>
</dbReference>
<dbReference type="SUPFAM" id="SSF54427">
    <property type="entry name" value="NTF2-like"/>
    <property type="match status" value="1"/>
</dbReference>
<dbReference type="OrthoDB" id="5383110at2"/>